<keyword evidence="2 6" id="KW-0808">Transferase</keyword>
<keyword evidence="3" id="KW-0547">Nucleotide-binding</keyword>
<sequence>MASSSKRFMKLAGMTASIAGKAAKNSIKSLSTDENKRAEARSQMLQDVGIQIAETLGEMKGAVMKVGQIASQYKEVFPPEVAAALEKLQNNAPPMPYSQIKSQVERELGMPIEEAYLDFEEQPFAAASIGQVHKAVLPSGQAVVVKVQYPDVDKNCDSDLKQVRMALKMTGVLSMSRELQDQIFAEIRDSLKDELDYLKEAQNLAIFGAFHADDPGLIIPKVIKSHSTKRILTLTEELGEPLSVAATWDNEIKQKIATRLFHFSAGQLFELYRMHCDPHPGNFAFRPDGSVIAYDFGGIRTYSDAEVQLFRRFALHALKGDVTALEQDLVTLGIRREDEVLVPGSFYEKWLQIGLTPLSIAPYHTGPFDFGNSNIHHEVIGQAKQGLKYFKQFQPSASTMMVDRTVSGQYWNLVNLGVEIDLSPLVKEYIQF</sequence>
<dbReference type="GO" id="GO:0006744">
    <property type="term" value="P:ubiquinone biosynthetic process"/>
    <property type="evidence" value="ECO:0007669"/>
    <property type="project" value="TreeGrafter"/>
</dbReference>
<feature type="domain" description="ABC1 atypical kinase-like" evidence="5">
    <location>
        <begin position="87"/>
        <end position="327"/>
    </location>
</feature>
<evidence type="ECO:0000313" key="6">
    <source>
        <dbReference type="EMBL" id="SJM72086.1"/>
    </source>
</evidence>
<evidence type="ECO:0000313" key="7">
    <source>
        <dbReference type="Proteomes" id="UP000188357"/>
    </source>
</evidence>
<dbReference type="RefSeq" id="WP_077451269.1">
    <property type="nucleotide sequence ID" value="NZ_FUGE01000149.1"/>
</dbReference>
<organism evidence="6 7">
    <name type="scientific">Psychrobacter piechaudii</name>
    <dbReference type="NCBI Taxonomy" id="1945521"/>
    <lineage>
        <taxon>Bacteria</taxon>
        <taxon>Pseudomonadati</taxon>
        <taxon>Pseudomonadota</taxon>
        <taxon>Gammaproteobacteria</taxon>
        <taxon>Moraxellales</taxon>
        <taxon>Moraxellaceae</taxon>
        <taxon>Psychrobacter</taxon>
    </lineage>
</organism>
<evidence type="ECO:0000256" key="2">
    <source>
        <dbReference type="ARBA" id="ARBA00022679"/>
    </source>
</evidence>
<dbReference type="SUPFAM" id="SSF56112">
    <property type="entry name" value="Protein kinase-like (PK-like)"/>
    <property type="match status" value="1"/>
</dbReference>
<dbReference type="PANTHER" id="PTHR43851:SF3">
    <property type="entry name" value="COENZYME Q8"/>
    <property type="match status" value="1"/>
</dbReference>
<evidence type="ECO:0000256" key="3">
    <source>
        <dbReference type="ARBA" id="ARBA00022741"/>
    </source>
</evidence>
<keyword evidence="4" id="KW-0067">ATP-binding</keyword>
<keyword evidence="7" id="KW-1185">Reference proteome</keyword>
<accession>A0A1R4GV02</accession>
<proteinExistence type="inferred from homology"/>
<dbReference type="InterPro" id="IPR011009">
    <property type="entry name" value="Kinase-like_dom_sf"/>
</dbReference>
<name>A0A1R4GV02_9GAMM</name>
<protein>
    <recommendedName>
        <fullName evidence="5">ABC1 atypical kinase-like domain-containing protein</fullName>
    </recommendedName>
</protein>
<dbReference type="InterPro" id="IPR034646">
    <property type="entry name" value="ADCK3_dom"/>
</dbReference>
<evidence type="ECO:0000259" key="5">
    <source>
        <dbReference type="Pfam" id="PF03109"/>
    </source>
</evidence>
<dbReference type="InterPro" id="IPR004147">
    <property type="entry name" value="ABC1_dom"/>
</dbReference>
<comment type="similarity">
    <text evidence="1">Belongs to the protein kinase superfamily. ADCK protein kinase family.</text>
</comment>
<evidence type="ECO:0000256" key="1">
    <source>
        <dbReference type="ARBA" id="ARBA00009670"/>
    </source>
</evidence>
<dbReference type="Proteomes" id="UP000188357">
    <property type="component" value="Unassembled WGS sequence"/>
</dbReference>
<dbReference type="GO" id="GO:0016740">
    <property type="term" value="F:transferase activity"/>
    <property type="evidence" value="ECO:0007669"/>
    <property type="project" value="UniProtKB-KW"/>
</dbReference>
<dbReference type="EMBL" id="FUGE01000149">
    <property type="protein sequence ID" value="SJM72086.1"/>
    <property type="molecule type" value="Genomic_DNA"/>
</dbReference>
<dbReference type="CDD" id="cd13970">
    <property type="entry name" value="ABC1_ADCK3"/>
    <property type="match status" value="1"/>
</dbReference>
<gene>
    <name evidence="6" type="primary">ubiB_3</name>
    <name evidence="6" type="ORF">A1232T_01533</name>
</gene>
<dbReference type="InterPro" id="IPR051409">
    <property type="entry name" value="Atypical_kinase_ADCK"/>
</dbReference>
<dbReference type="STRING" id="1945521.A1232T_01533"/>
<reference evidence="6 7" key="1">
    <citation type="submission" date="2017-02" db="EMBL/GenBank/DDBJ databases">
        <authorList>
            <person name="Peterson S.W."/>
        </authorList>
    </citation>
    <scope>NUCLEOTIDE SEQUENCE [LARGE SCALE GENOMIC DNA]</scope>
    <source>
        <strain evidence="6">Psychrobacter_piechaudii</strain>
    </source>
</reference>
<dbReference type="Pfam" id="PF03109">
    <property type="entry name" value="ABC1"/>
    <property type="match status" value="1"/>
</dbReference>
<dbReference type="PANTHER" id="PTHR43851">
    <property type="match status" value="1"/>
</dbReference>
<dbReference type="OrthoDB" id="9795390at2"/>
<evidence type="ECO:0000256" key="4">
    <source>
        <dbReference type="ARBA" id="ARBA00022840"/>
    </source>
</evidence>
<dbReference type="GO" id="GO:0005524">
    <property type="term" value="F:ATP binding"/>
    <property type="evidence" value="ECO:0007669"/>
    <property type="project" value="UniProtKB-KW"/>
</dbReference>
<dbReference type="AlphaFoldDB" id="A0A1R4GV02"/>